<accession>A0ABS8CH85</accession>
<dbReference type="PANTHER" id="PTHR34989">
    <property type="entry name" value="PROTEIN HDED"/>
    <property type="match status" value="1"/>
</dbReference>
<reference evidence="2 3" key="1">
    <citation type="submission" date="2020-07" db="EMBL/GenBank/DDBJ databases">
        <title>Pseudogemmobacter sp. nov., isolated from poultry manure in Taiwan.</title>
        <authorList>
            <person name="Lin S.-Y."/>
            <person name="Tang Y.-S."/>
            <person name="Young C.-C."/>
        </authorList>
    </citation>
    <scope>NUCLEOTIDE SEQUENCE [LARGE SCALE GENOMIC DNA]</scope>
    <source>
        <strain evidence="2 3">CC-YST710</strain>
    </source>
</reference>
<dbReference type="EMBL" id="JACDXX010000002">
    <property type="protein sequence ID" value="MCB5408751.1"/>
    <property type="molecule type" value="Genomic_DNA"/>
</dbReference>
<dbReference type="InterPro" id="IPR005325">
    <property type="entry name" value="DUF308_memb"/>
</dbReference>
<name>A0ABS8CH85_9RHOB</name>
<dbReference type="PANTHER" id="PTHR34989:SF1">
    <property type="entry name" value="PROTEIN HDED"/>
    <property type="match status" value="1"/>
</dbReference>
<feature type="transmembrane region" description="Helical" evidence="1">
    <location>
        <begin position="118"/>
        <end position="139"/>
    </location>
</feature>
<dbReference type="Pfam" id="PF03729">
    <property type="entry name" value="DUF308"/>
    <property type="match status" value="1"/>
</dbReference>
<gene>
    <name evidence="2" type="ORF">H0485_01845</name>
</gene>
<evidence type="ECO:0000256" key="1">
    <source>
        <dbReference type="SAM" id="Phobius"/>
    </source>
</evidence>
<feature type="transmembrane region" description="Helical" evidence="1">
    <location>
        <begin position="85"/>
        <end position="106"/>
    </location>
</feature>
<comment type="caution">
    <text evidence="2">The sequence shown here is derived from an EMBL/GenBank/DDBJ whole genome shotgun (WGS) entry which is preliminary data.</text>
</comment>
<evidence type="ECO:0000313" key="3">
    <source>
        <dbReference type="Proteomes" id="UP001198571"/>
    </source>
</evidence>
<feature type="transmembrane region" description="Helical" evidence="1">
    <location>
        <begin position="61"/>
        <end position="79"/>
    </location>
</feature>
<feature type="transmembrane region" description="Helical" evidence="1">
    <location>
        <begin position="31"/>
        <end position="52"/>
    </location>
</feature>
<evidence type="ECO:0000313" key="2">
    <source>
        <dbReference type="EMBL" id="MCB5408751.1"/>
    </source>
</evidence>
<organism evidence="2 3">
    <name type="scientific">Pseudogemmobacter faecipullorum</name>
    <dbReference type="NCBI Taxonomy" id="2755041"/>
    <lineage>
        <taxon>Bacteria</taxon>
        <taxon>Pseudomonadati</taxon>
        <taxon>Pseudomonadota</taxon>
        <taxon>Alphaproteobacteria</taxon>
        <taxon>Rhodobacterales</taxon>
        <taxon>Paracoccaceae</taxon>
        <taxon>Pseudogemmobacter</taxon>
    </lineage>
</organism>
<dbReference type="InterPro" id="IPR052712">
    <property type="entry name" value="Acid_resist_chaperone_HdeD"/>
</dbReference>
<keyword evidence="3" id="KW-1185">Reference proteome</keyword>
<feature type="transmembrane region" description="Helical" evidence="1">
    <location>
        <begin position="145"/>
        <end position="169"/>
    </location>
</feature>
<keyword evidence="1" id="KW-1133">Transmembrane helix</keyword>
<protein>
    <submittedName>
        <fullName evidence="2">DUF308 domain-containing protein</fullName>
    </submittedName>
</protein>
<dbReference type="Proteomes" id="UP001198571">
    <property type="component" value="Unassembled WGS sequence"/>
</dbReference>
<keyword evidence="1" id="KW-0472">Membrane</keyword>
<keyword evidence="1" id="KW-0812">Transmembrane</keyword>
<sequence>MKGSTTCLTIGALALLGGLIALIFPFFASLAATGTVGATFLFLGVIGLYAAFADSGLRDRLWLGLFALLQLVLGIWILANPLAGLISLTVMLGILFLVTGILRLIWAFRLGQGTGRGFWILLLSGLVSAGLGLWVLLFPAQTAPVLLGTLIAIELLSAGAALIALGLALKKTQ</sequence>
<dbReference type="RefSeq" id="WP_226933661.1">
    <property type="nucleotide sequence ID" value="NZ_JACDXX010000002.1"/>
</dbReference>
<proteinExistence type="predicted"/>